<feature type="domain" description="Pyruvate carboxyltransferase" evidence="3">
    <location>
        <begin position="35"/>
        <end position="283"/>
    </location>
</feature>
<dbReference type="GO" id="GO:0043714">
    <property type="term" value="F:(R)-citramalate synthase activity"/>
    <property type="evidence" value="ECO:0007669"/>
    <property type="project" value="UniProtKB-EC"/>
</dbReference>
<dbReference type="PROSITE" id="PS50991">
    <property type="entry name" value="PYR_CT"/>
    <property type="match status" value="1"/>
</dbReference>
<dbReference type="SUPFAM" id="SSF51569">
    <property type="entry name" value="Aldolase"/>
    <property type="match status" value="1"/>
</dbReference>
<evidence type="ECO:0000256" key="2">
    <source>
        <dbReference type="ARBA" id="ARBA00048263"/>
    </source>
</evidence>
<evidence type="ECO:0000313" key="4">
    <source>
        <dbReference type="EMBL" id="VFK06932.1"/>
    </source>
</evidence>
<dbReference type="InterPro" id="IPR000891">
    <property type="entry name" value="PYR_CT"/>
</dbReference>
<protein>
    <submittedName>
        <fullName evidence="4">4-hydroxy 2-oxovalerate aldolase</fullName>
    </submittedName>
</protein>
<comment type="catalytic activity">
    <reaction evidence="2">
        <text>pyruvate + acetyl-CoA + H2O = (3R)-citramalate + CoA + H(+)</text>
        <dbReference type="Rhea" id="RHEA:19045"/>
        <dbReference type="ChEBI" id="CHEBI:15361"/>
        <dbReference type="ChEBI" id="CHEBI:15377"/>
        <dbReference type="ChEBI" id="CHEBI:15378"/>
        <dbReference type="ChEBI" id="CHEBI:30934"/>
        <dbReference type="ChEBI" id="CHEBI:57287"/>
        <dbReference type="ChEBI" id="CHEBI:57288"/>
        <dbReference type="EC" id="2.3.3.21"/>
    </reaction>
</comment>
<dbReference type="EMBL" id="CAADFM010000005">
    <property type="protein sequence ID" value="VFK06932.1"/>
    <property type="molecule type" value="Genomic_DNA"/>
</dbReference>
<comment type="pathway">
    <text evidence="1">Amino-acid biosynthesis.</text>
</comment>
<dbReference type="Gene3D" id="3.20.20.70">
    <property type="entry name" value="Aldolase class I"/>
    <property type="match status" value="1"/>
</dbReference>
<dbReference type="InterPro" id="IPR005675">
    <property type="entry name" value="Citramal_synthase"/>
</dbReference>
<sequence length="349" mass="38645">MLCRSEAKLRQEFNNGKSMNGKRAIKETPFFTDPHSVLDATLRDAGYLNDWSFSREEIFAVVGGVAKAGVEAIEVGYLSDEADRPLAARCDARLLSELREHIRGVSNLAGMLSLSEERPAELFASRQDVLDLVRIPCHIEQVSEALCVAENAREYGITCSLNLMHVSMLLPRQLSNAGYQIQRSGVADLLYLADSRGACRPEKVGAIIESVREHWKGHLGFHAHDNTGFASVNSLLALEAGCQLIDGTVNGLGLGGGNTKISHALAIVQQKLPDKPYRYDSLDTLCREFSVPVPAAKSYLYYLVGAKNLAQLWVEPLLERYGDQTTRFLQGIPRRPYTRIEQVIEEIKS</sequence>
<organism evidence="4">
    <name type="scientific">Candidatus Kentrum sp. LPFa</name>
    <dbReference type="NCBI Taxonomy" id="2126335"/>
    <lineage>
        <taxon>Bacteria</taxon>
        <taxon>Pseudomonadati</taxon>
        <taxon>Pseudomonadota</taxon>
        <taxon>Gammaproteobacteria</taxon>
        <taxon>Candidatus Kentrum</taxon>
    </lineage>
</organism>
<evidence type="ECO:0000259" key="3">
    <source>
        <dbReference type="PROSITE" id="PS50991"/>
    </source>
</evidence>
<evidence type="ECO:0000256" key="1">
    <source>
        <dbReference type="ARBA" id="ARBA00029440"/>
    </source>
</evidence>
<reference evidence="4" key="1">
    <citation type="submission" date="2019-02" db="EMBL/GenBank/DDBJ databases">
        <authorList>
            <person name="Gruber-Vodicka R. H."/>
            <person name="Seah K. B. B."/>
        </authorList>
    </citation>
    <scope>NUCLEOTIDE SEQUENCE</scope>
    <source>
        <strain evidence="4">BECK_S312</strain>
    </source>
</reference>
<dbReference type="GO" id="GO:0019752">
    <property type="term" value="P:carboxylic acid metabolic process"/>
    <property type="evidence" value="ECO:0007669"/>
    <property type="project" value="InterPro"/>
</dbReference>
<name>A0A450VQ79_9GAMM</name>
<accession>A0A450VQ79</accession>
<dbReference type="GO" id="GO:0046912">
    <property type="term" value="F:acyltransferase activity, acyl groups converted into alkyl on transfer"/>
    <property type="evidence" value="ECO:0007669"/>
    <property type="project" value="InterPro"/>
</dbReference>
<proteinExistence type="predicted"/>
<dbReference type="InterPro" id="IPR013785">
    <property type="entry name" value="Aldolase_TIM"/>
</dbReference>
<gene>
    <name evidence="4" type="ORF">BECKLPF1236A_GA0070988_1000530</name>
</gene>
<dbReference type="PANTHER" id="PTHR43538:SF1">
    <property type="entry name" value="(R)-CITRAMALATE SYNTHASE"/>
    <property type="match status" value="1"/>
</dbReference>
<dbReference type="AlphaFoldDB" id="A0A450VQ79"/>
<dbReference type="PANTHER" id="PTHR43538">
    <property type="entry name" value="ALPHA-IPM SYNTHASE/HOMOCITRATE SYNTHASE"/>
    <property type="match status" value="1"/>
</dbReference>
<dbReference type="Pfam" id="PF00682">
    <property type="entry name" value="HMGL-like"/>
    <property type="match status" value="1"/>
</dbReference>